<keyword evidence="2" id="KW-0812">Transmembrane</keyword>
<evidence type="ECO:0008006" key="6">
    <source>
        <dbReference type="Google" id="ProtNLM"/>
    </source>
</evidence>
<protein>
    <recommendedName>
        <fullName evidence="6">Gram-positive cocci surface proteins LPxTG domain-containing protein</fullName>
    </recommendedName>
</protein>
<accession>A0ABW2T5P5</accession>
<keyword evidence="2" id="KW-1133">Transmembrane helix</keyword>
<dbReference type="RefSeq" id="WP_343968250.1">
    <property type="nucleotide sequence ID" value="NZ_BAAAGK010000065.1"/>
</dbReference>
<comment type="caution">
    <text evidence="4">The sequence shown here is derived from an EMBL/GenBank/DDBJ whole genome shotgun (WGS) entry which is preliminary data.</text>
</comment>
<evidence type="ECO:0000313" key="5">
    <source>
        <dbReference type="Proteomes" id="UP001596514"/>
    </source>
</evidence>
<feature type="compositionally biased region" description="Gly residues" evidence="1">
    <location>
        <begin position="182"/>
        <end position="196"/>
    </location>
</feature>
<evidence type="ECO:0000256" key="1">
    <source>
        <dbReference type="SAM" id="MobiDB-lite"/>
    </source>
</evidence>
<feature type="signal peptide" evidence="3">
    <location>
        <begin position="1"/>
        <end position="28"/>
    </location>
</feature>
<reference evidence="5" key="1">
    <citation type="journal article" date="2019" name="Int. J. Syst. Evol. Microbiol.">
        <title>The Global Catalogue of Microorganisms (GCM) 10K type strain sequencing project: providing services to taxonomists for standard genome sequencing and annotation.</title>
        <authorList>
            <consortium name="The Broad Institute Genomics Platform"/>
            <consortium name="The Broad Institute Genome Sequencing Center for Infectious Disease"/>
            <person name="Wu L."/>
            <person name="Ma J."/>
        </authorList>
    </citation>
    <scope>NUCLEOTIDE SEQUENCE [LARGE SCALE GENOMIC DNA]</scope>
    <source>
        <strain evidence="5">JCM 10083</strain>
    </source>
</reference>
<dbReference type="Proteomes" id="UP001596514">
    <property type="component" value="Unassembled WGS sequence"/>
</dbReference>
<name>A0ABW2T5P5_9ACTN</name>
<organism evidence="4 5">
    <name type="scientific">Streptosporangium amethystogenes subsp. fukuiense</name>
    <dbReference type="NCBI Taxonomy" id="698418"/>
    <lineage>
        <taxon>Bacteria</taxon>
        <taxon>Bacillati</taxon>
        <taxon>Actinomycetota</taxon>
        <taxon>Actinomycetes</taxon>
        <taxon>Streptosporangiales</taxon>
        <taxon>Streptosporangiaceae</taxon>
        <taxon>Streptosporangium</taxon>
    </lineage>
</organism>
<evidence type="ECO:0000256" key="2">
    <source>
        <dbReference type="SAM" id="Phobius"/>
    </source>
</evidence>
<feature type="chain" id="PRO_5045221475" description="Gram-positive cocci surface proteins LPxTG domain-containing protein" evidence="3">
    <location>
        <begin position="29"/>
        <end position="225"/>
    </location>
</feature>
<keyword evidence="3" id="KW-0732">Signal</keyword>
<feature type="transmembrane region" description="Helical" evidence="2">
    <location>
        <begin position="200"/>
        <end position="220"/>
    </location>
</feature>
<evidence type="ECO:0000256" key="3">
    <source>
        <dbReference type="SAM" id="SignalP"/>
    </source>
</evidence>
<feature type="region of interest" description="Disordered" evidence="1">
    <location>
        <begin position="155"/>
        <end position="196"/>
    </location>
</feature>
<keyword evidence="5" id="KW-1185">Reference proteome</keyword>
<dbReference type="PROSITE" id="PS51257">
    <property type="entry name" value="PROKAR_LIPOPROTEIN"/>
    <property type="match status" value="1"/>
</dbReference>
<keyword evidence="2" id="KW-0472">Membrane</keyword>
<feature type="compositionally biased region" description="Low complexity" evidence="1">
    <location>
        <begin position="159"/>
        <end position="172"/>
    </location>
</feature>
<evidence type="ECO:0000313" key="4">
    <source>
        <dbReference type="EMBL" id="MFC7603455.1"/>
    </source>
</evidence>
<gene>
    <name evidence="4" type="ORF">ACFQVD_25410</name>
</gene>
<proteinExistence type="predicted"/>
<sequence length="225" mass="22390">MPSVKRVAVAGAIVLFGMAGLVGCSAEANSGSPTSTPTSAPPDSGISRQDIEVQLQPARAKAGQKVWVLANCPIPQGGPEHRGTASSRIFRTPVTLDPILATPTPAPASTASPTPRPWVRGQATVADGVAAGVYEVNARCEGTNDTGKTNLRIVADTEPSSSPTSKPTSKPTRTIISTEAPGTGGGGTAAGGPADSGGPIGTTGVLLALALAGGIGIAVVRRRRS</sequence>
<dbReference type="EMBL" id="JBHTEE010000001">
    <property type="protein sequence ID" value="MFC7603455.1"/>
    <property type="molecule type" value="Genomic_DNA"/>
</dbReference>